<evidence type="ECO:0000256" key="9">
    <source>
        <dbReference type="PROSITE-ProRule" id="PRU00433"/>
    </source>
</evidence>
<comment type="caution">
    <text evidence="12">The sequence shown here is derived from an EMBL/GenBank/DDBJ whole genome shotgun (WGS) entry which is preliminary data.</text>
</comment>
<name>A0ABW7I8P5_9RHOB</name>
<dbReference type="PROSITE" id="PS51007">
    <property type="entry name" value="CYTC"/>
    <property type="match status" value="1"/>
</dbReference>
<feature type="signal peptide" evidence="10">
    <location>
        <begin position="1"/>
        <end position="21"/>
    </location>
</feature>
<keyword evidence="4 9" id="KW-0479">Metal-binding</keyword>
<dbReference type="PANTHER" id="PTHR22847:SF637">
    <property type="entry name" value="WD REPEAT DOMAIN 5B"/>
    <property type="match status" value="1"/>
</dbReference>
<keyword evidence="3 9" id="KW-0349">Heme</keyword>
<dbReference type="InterPro" id="IPR015943">
    <property type="entry name" value="WD40/YVTN_repeat-like_dom_sf"/>
</dbReference>
<evidence type="ECO:0000256" key="7">
    <source>
        <dbReference type="ARBA" id="ARBA00023004"/>
    </source>
</evidence>
<dbReference type="Gene3D" id="1.10.760.10">
    <property type="entry name" value="Cytochrome c-like domain"/>
    <property type="match status" value="1"/>
</dbReference>
<feature type="repeat" description="WD" evidence="8">
    <location>
        <begin position="24"/>
        <end position="64"/>
    </location>
</feature>
<protein>
    <submittedName>
        <fullName evidence="12">C-type cytochrome</fullName>
    </submittedName>
</protein>
<keyword evidence="7 9" id="KW-0408">Iron</keyword>
<keyword evidence="1" id="KW-0813">Transport</keyword>
<dbReference type="InterPro" id="IPR009056">
    <property type="entry name" value="Cyt_c-like_dom"/>
</dbReference>
<dbReference type="RefSeq" id="WP_377170301.1">
    <property type="nucleotide sequence ID" value="NZ_JBHTJC010000002.1"/>
</dbReference>
<reference evidence="12 13" key="1">
    <citation type="submission" date="2024-10" db="EMBL/GenBank/DDBJ databases">
        <authorList>
            <person name="Yang X.-N."/>
        </authorList>
    </citation>
    <scope>NUCLEOTIDE SEQUENCE [LARGE SCALE GENOMIC DNA]</scope>
    <source>
        <strain evidence="12 13">CAU 1059</strain>
    </source>
</reference>
<dbReference type="Pfam" id="PF00034">
    <property type="entry name" value="Cytochrom_C"/>
    <property type="match status" value="1"/>
</dbReference>
<keyword evidence="13" id="KW-1185">Reference proteome</keyword>
<dbReference type="EMBL" id="JBIHMM010000002">
    <property type="protein sequence ID" value="MFH0254232.1"/>
    <property type="molecule type" value="Genomic_DNA"/>
</dbReference>
<feature type="domain" description="Cytochrome c" evidence="11">
    <location>
        <begin position="304"/>
        <end position="405"/>
    </location>
</feature>
<dbReference type="InterPro" id="IPR036322">
    <property type="entry name" value="WD40_repeat_dom_sf"/>
</dbReference>
<sequence>MLRPAAPALALILALAAPAAAQDLRGHGGPVRALAVGEDGLVYSGSFDTRAILWDGATAARITRHHTGAVTAILPLPEGRFATGGQDGVVAIWGDGLVTLHSEELHPMPVAALAAWEGGLASGGWDGRIALWSGAEPPRFIDAHEGQITGLVAFEGGLASTGADLSLRLWDASGAPGARIGLAAPVSSLATDGRAFFLASPDGTLRRIAPDGSGPEAALSDRPLLSVAAAEGLLAAGDMTGTLRIIAPETLEVLAEIETGQGPLWTLAITPEAILSGGNDGLIRRWSHAGAPLGTGPAAPETTLVSPRGAEVFRACAVCHTLTPDDGARAGPTLHGIFGRRIATAPGYDYSPALREMDIVWTPETVSELFEFGPEAYTPGSRMPEQRIPSAEDRAELMKFLQTATR</sequence>
<dbReference type="Gene3D" id="2.130.10.10">
    <property type="entry name" value="YVTN repeat-like/Quinoprotein amine dehydrogenase"/>
    <property type="match status" value="2"/>
</dbReference>
<dbReference type="SMART" id="SM00320">
    <property type="entry name" value="WD40"/>
    <property type="match status" value="5"/>
</dbReference>
<dbReference type="PRINTS" id="PR00604">
    <property type="entry name" value="CYTCHRMECIAB"/>
</dbReference>
<evidence type="ECO:0000313" key="12">
    <source>
        <dbReference type="EMBL" id="MFH0254232.1"/>
    </source>
</evidence>
<evidence type="ECO:0000256" key="3">
    <source>
        <dbReference type="ARBA" id="ARBA00022617"/>
    </source>
</evidence>
<gene>
    <name evidence="12" type="ORF">ACGRVM_10025</name>
</gene>
<organism evidence="12 13">
    <name type="scientific">Roseovarius aquimarinus</name>
    <dbReference type="NCBI Taxonomy" id="1229156"/>
    <lineage>
        <taxon>Bacteria</taxon>
        <taxon>Pseudomonadati</taxon>
        <taxon>Pseudomonadota</taxon>
        <taxon>Alphaproteobacteria</taxon>
        <taxon>Rhodobacterales</taxon>
        <taxon>Roseobacteraceae</taxon>
        <taxon>Roseovarius</taxon>
    </lineage>
</organism>
<dbReference type="PROSITE" id="PS50082">
    <property type="entry name" value="WD_REPEATS_2"/>
    <property type="match status" value="1"/>
</dbReference>
<dbReference type="InterPro" id="IPR001680">
    <property type="entry name" value="WD40_rpt"/>
</dbReference>
<dbReference type="Proteomes" id="UP001607157">
    <property type="component" value="Unassembled WGS sequence"/>
</dbReference>
<evidence type="ECO:0000313" key="13">
    <source>
        <dbReference type="Proteomes" id="UP001607157"/>
    </source>
</evidence>
<proteinExistence type="predicted"/>
<evidence type="ECO:0000256" key="1">
    <source>
        <dbReference type="ARBA" id="ARBA00022448"/>
    </source>
</evidence>
<dbReference type="InterPro" id="IPR036909">
    <property type="entry name" value="Cyt_c-like_dom_sf"/>
</dbReference>
<evidence type="ECO:0000256" key="5">
    <source>
        <dbReference type="ARBA" id="ARBA00022737"/>
    </source>
</evidence>
<evidence type="ECO:0000256" key="10">
    <source>
        <dbReference type="SAM" id="SignalP"/>
    </source>
</evidence>
<dbReference type="SUPFAM" id="SSF46626">
    <property type="entry name" value="Cytochrome c"/>
    <property type="match status" value="1"/>
</dbReference>
<evidence type="ECO:0000256" key="2">
    <source>
        <dbReference type="ARBA" id="ARBA00022574"/>
    </source>
</evidence>
<dbReference type="SUPFAM" id="SSF50978">
    <property type="entry name" value="WD40 repeat-like"/>
    <property type="match status" value="1"/>
</dbReference>
<dbReference type="Pfam" id="PF00400">
    <property type="entry name" value="WD40"/>
    <property type="match status" value="2"/>
</dbReference>
<dbReference type="PANTHER" id="PTHR22847">
    <property type="entry name" value="WD40 REPEAT PROTEIN"/>
    <property type="match status" value="1"/>
</dbReference>
<evidence type="ECO:0000256" key="8">
    <source>
        <dbReference type="PROSITE-ProRule" id="PRU00221"/>
    </source>
</evidence>
<evidence type="ECO:0000259" key="11">
    <source>
        <dbReference type="PROSITE" id="PS51007"/>
    </source>
</evidence>
<keyword evidence="6" id="KW-0249">Electron transport</keyword>
<keyword evidence="2 8" id="KW-0853">WD repeat</keyword>
<evidence type="ECO:0000256" key="6">
    <source>
        <dbReference type="ARBA" id="ARBA00022982"/>
    </source>
</evidence>
<dbReference type="InterPro" id="IPR002327">
    <property type="entry name" value="Cyt_c_1A/1B"/>
</dbReference>
<keyword evidence="10" id="KW-0732">Signal</keyword>
<evidence type="ECO:0000256" key="4">
    <source>
        <dbReference type="ARBA" id="ARBA00022723"/>
    </source>
</evidence>
<accession>A0ABW7I8P5</accession>
<feature type="chain" id="PRO_5047306697" evidence="10">
    <location>
        <begin position="22"/>
        <end position="406"/>
    </location>
</feature>
<keyword evidence="5" id="KW-0677">Repeat</keyword>